<keyword evidence="1" id="KW-0175">Coiled coil</keyword>
<dbReference type="InterPro" id="IPR043128">
    <property type="entry name" value="Rev_trsase/Diguanyl_cyclase"/>
</dbReference>
<dbReference type="SUPFAM" id="SSF55073">
    <property type="entry name" value="Nucleotide cyclase"/>
    <property type="match status" value="1"/>
</dbReference>
<evidence type="ECO:0000259" key="2">
    <source>
        <dbReference type="PROSITE" id="PS50887"/>
    </source>
</evidence>
<dbReference type="PANTHER" id="PTHR45138:SF9">
    <property type="entry name" value="DIGUANYLATE CYCLASE DGCM-RELATED"/>
    <property type="match status" value="1"/>
</dbReference>
<dbReference type="GO" id="GO:0043709">
    <property type="term" value="P:cell adhesion involved in single-species biofilm formation"/>
    <property type="evidence" value="ECO:0007669"/>
    <property type="project" value="TreeGrafter"/>
</dbReference>
<comment type="caution">
    <text evidence="3">The sequence shown here is derived from an EMBL/GenBank/DDBJ whole genome shotgun (WGS) entry which is preliminary data.</text>
</comment>
<dbReference type="PROSITE" id="PS50887">
    <property type="entry name" value="GGDEF"/>
    <property type="match status" value="1"/>
</dbReference>
<dbReference type="NCBIfam" id="TIGR00254">
    <property type="entry name" value="GGDEF"/>
    <property type="match status" value="1"/>
</dbReference>
<dbReference type="Gene3D" id="3.30.70.270">
    <property type="match status" value="1"/>
</dbReference>
<dbReference type="STRING" id="1802557.A3A20_00935"/>
<dbReference type="InterPro" id="IPR050469">
    <property type="entry name" value="Diguanylate_Cyclase"/>
</dbReference>
<dbReference type="InterPro" id="IPR029787">
    <property type="entry name" value="Nucleotide_cyclase"/>
</dbReference>
<dbReference type="SMART" id="SM00267">
    <property type="entry name" value="GGDEF"/>
    <property type="match status" value="1"/>
</dbReference>
<reference evidence="3 4" key="1">
    <citation type="journal article" date="2016" name="Nat. Commun.">
        <title>Thousands of microbial genomes shed light on interconnected biogeochemical processes in an aquifer system.</title>
        <authorList>
            <person name="Anantharaman K."/>
            <person name="Brown C.T."/>
            <person name="Hug L.A."/>
            <person name="Sharon I."/>
            <person name="Castelle C.J."/>
            <person name="Probst A.J."/>
            <person name="Thomas B.C."/>
            <person name="Singh A."/>
            <person name="Wilkins M.J."/>
            <person name="Karaoz U."/>
            <person name="Brodie E.L."/>
            <person name="Williams K.H."/>
            <person name="Hubbard S.S."/>
            <person name="Banfield J.F."/>
        </authorList>
    </citation>
    <scope>NUCLEOTIDE SEQUENCE [LARGE SCALE GENOMIC DNA]</scope>
</reference>
<dbReference type="PANTHER" id="PTHR45138">
    <property type="entry name" value="REGULATORY COMPONENTS OF SENSORY TRANSDUCTION SYSTEM"/>
    <property type="match status" value="1"/>
</dbReference>
<dbReference type="GO" id="GO:0005886">
    <property type="term" value="C:plasma membrane"/>
    <property type="evidence" value="ECO:0007669"/>
    <property type="project" value="TreeGrafter"/>
</dbReference>
<dbReference type="CDD" id="cd01949">
    <property type="entry name" value="GGDEF"/>
    <property type="match status" value="1"/>
</dbReference>
<dbReference type="InterPro" id="IPR000160">
    <property type="entry name" value="GGDEF_dom"/>
</dbReference>
<proteinExistence type="predicted"/>
<evidence type="ECO:0000313" key="3">
    <source>
        <dbReference type="EMBL" id="OGM90656.1"/>
    </source>
</evidence>
<dbReference type="Proteomes" id="UP000178946">
    <property type="component" value="Unassembled WGS sequence"/>
</dbReference>
<dbReference type="AlphaFoldDB" id="A0A1F8DQG2"/>
<accession>A0A1F8DQG2</accession>
<gene>
    <name evidence="3" type="ORF">A3A20_00935</name>
</gene>
<sequence length="217" mass="24612">MTGNLKYLPNTNALEQRAAELEKENERLKKRNFALERLIAEDELTGLHNRNGFLNLLARQYIPQMYRQVIQSITVGLFDMDNLKGINDKFGHYSGDIAIKAAAQNLQNSFREEDVIARLHGDEFAVAVINASDRNILKRFGASRIPAVKIKFCGTPIELTMSGGFAELVVAEPNQKDMRSKKSVYRRTIEAALHNADKAMYLAKSRGKNQFCFFKEL</sequence>
<dbReference type="GO" id="GO:1902201">
    <property type="term" value="P:negative regulation of bacterial-type flagellum-dependent cell motility"/>
    <property type="evidence" value="ECO:0007669"/>
    <property type="project" value="TreeGrafter"/>
</dbReference>
<evidence type="ECO:0000313" key="4">
    <source>
        <dbReference type="Proteomes" id="UP000178946"/>
    </source>
</evidence>
<organism evidence="3 4">
    <name type="scientific">Candidatus Wolfebacteria bacterium RIFCSPLOWO2_01_FULL_45_19</name>
    <dbReference type="NCBI Taxonomy" id="1802557"/>
    <lineage>
        <taxon>Bacteria</taxon>
        <taxon>Candidatus Wolfeibacteriota</taxon>
    </lineage>
</organism>
<dbReference type="GO" id="GO:0052621">
    <property type="term" value="F:diguanylate cyclase activity"/>
    <property type="evidence" value="ECO:0007669"/>
    <property type="project" value="TreeGrafter"/>
</dbReference>
<feature type="domain" description="GGDEF" evidence="2">
    <location>
        <begin position="71"/>
        <end position="216"/>
    </location>
</feature>
<dbReference type="EMBL" id="MGIR01000010">
    <property type="protein sequence ID" value="OGM90656.1"/>
    <property type="molecule type" value="Genomic_DNA"/>
</dbReference>
<evidence type="ECO:0000256" key="1">
    <source>
        <dbReference type="SAM" id="Coils"/>
    </source>
</evidence>
<name>A0A1F8DQG2_9BACT</name>
<dbReference type="Pfam" id="PF00990">
    <property type="entry name" value="GGDEF"/>
    <property type="match status" value="1"/>
</dbReference>
<feature type="coiled-coil region" evidence="1">
    <location>
        <begin position="11"/>
        <end position="38"/>
    </location>
</feature>
<protein>
    <recommendedName>
        <fullName evidence="2">GGDEF domain-containing protein</fullName>
    </recommendedName>
</protein>